<name>A0A0J7NDQ6_LASNI</name>
<dbReference type="AlphaFoldDB" id="A0A0J7NDQ6"/>
<gene>
    <name evidence="1" type="ORF">RF55_9573</name>
</gene>
<protein>
    <submittedName>
        <fullName evidence="1">Uncharacterized protein</fullName>
    </submittedName>
</protein>
<reference evidence="1 2" key="1">
    <citation type="submission" date="2015-04" db="EMBL/GenBank/DDBJ databases">
        <title>Lasius niger genome sequencing.</title>
        <authorList>
            <person name="Konorov E.A."/>
            <person name="Nikitin M.A."/>
            <person name="Kirill M.V."/>
            <person name="Chang P."/>
        </authorList>
    </citation>
    <scope>NUCLEOTIDE SEQUENCE [LARGE SCALE GENOMIC DNA]</scope>
    <source>
        <tissue evidence="1">Whole</tissue>
    </source>
</reference>
<dbReference type="Proteomes" id="UP000036403">
    <property type="component" value="Unassembled WGS sequence"/>
</dbReference>
<evidence type="ECO:0000313" key="2">
    <source>
        <dbReference type="Proteomes" id="UP000036403"/>
    </source>
</evidence>
<accession>A0A0J7NDQ6</accession>
<dbReference type="EMBL" id="LBMM01006394">
    <property type="protein sequence ID" value="KMQ90645.1"/>
    <property type="molecule type" value="Genomic_DNA"/>
</dbReference>
<organism evidence="1 2">
    <name type="scientific">Lasius niger</name>
    <name type="common">Black garden ant</name>
    <dbReference type="NCBI Taxonomy" id="67767"/>
    <lineage>
        <taxon>Eukaryota</taxon>
        <taxon>Metazoa</taxon>
        <taxon>Ecdysozoa</taxon>
        <taxon>Arthropoda</taxon>
        <taxon>Hexapoda</taxon>
        <taxon>Insecta</taxon>
        <taxon>Pterygota</taxon>
        <taxon>Neoptera</taxon>
        <taxon>Endopterygota</taxon>
        <taxon>Hymenoptera</taxon>
        <taxon>Apocrita</taxon>
        <taxon>Aculeata</taxon>
        <taxon>Formicoidea</taxon>
        <taxon>Formicidae</taxon>
        <taxon>Formicinae</taxon>
        <taxon>Lasius</taxon>
        <taxon>Lasius</taxon>
    </lineage>
</organism>
<dbReference type="PaxDb" id="67767-A0A0J7NDQ6"/>
<keyword evidence="2" id="KW-1185">Reference proteome</keyword>
<comment type="caution">
    <text evidence="1">The sequence shown here is derived from an EMBL/GenBank/DDBJ whole genome shotgun (WGS) entry which is preliminary data.</text>
</comment>
<proteinExistence type="predicted"/>
<evidence type="ECO:0000313" key="1">
    <source>
        <dbReference type="EMBL" id="KMQ90645.1"/>
    </source>
</evidence>
<sequence length="81" mass="9320">MGRTHMSITYFIRKTYDPLHYGKRRGDDTIVVAFANGSAASEEGDDKDNRAYGYEKRRYGEETIVEEMLILIVHSMDDQAN</sequence>